<keyword evidence="1" id="KW-0560">Oxidoreductase</keyword>
<name>X0SEX3_9ZZZZ</name>
<feature type="domain" description="D-arabinono-1,4-lactone oxidase C-terminal" evidence="2">
    <location>
        <begin position="152"/>
        <end position="206"/>
    </location>
</feature>
<reference evidence="3" key="1">
    <citation type="journal article" date="2014" name="Front. Microbiol.">
        <title>High frequency of phylogenetically diverse reductive dehalogenase-homologous genes in deep subseafloor sedimentary metagenomes.</title>
        <authorList>
            <person name="Kawai M."/>
            <person name="Futagami T."/>
            <person name="Toyoda A."/>
            <person name="Takaki Y."/>
            <person name="Nishi S."/>
            <person name="Hori S."/>
            <person name="Arai W."/>
            <person name="Tsubouchi T."/>
            <person name="Morono Y."/>
            <person name="Uchiyama I."/>
            <person name="Ito T."/>
            <person name="Fujiyama A."/>
            <person name="Inagaki F."/>
            <person name="Takami H."/>
        </authorList>
    </citation>
    <scope>NUCLEOTIDE SEQUENCE</scope>
    <source>
        <strain evidence="3">Expedition CK06-06</strain>
    </source>
</reference>
<accession>X0SEX3</accession>
<dbReference type="AlphaFoldDB" id="X0SEX3"/>
<dbReference type="GO" id="GO:0016020">
    <property type="term" value="C:membrane"/>
    <property type="evidence" value="ECO:0007669"/>
    <property type="project" value="InterPro"/>
</dbReference>
<comment type="caution">
    <text evidence="3">The sequence shown here is derived from an EMBL/GenBank/DDBJ whole genome shotgun (WGS) entry which is preliminary data.</text>
</comment>
<dbReference type="EMBL" id="BARS01005843">
    <property type="protein sequence ID" value="GAF79544.1"/>
    <property type="molecule type" value="Genomic_DNA"/>
</dbReference>
<gene>
    <name evidence="3" type="ORF">S01H1_11461</name>
</gene>
<evidence type="ECO:0000259" key="2">
    <source>
        <dbReference type="Pfam" id="PF04030"/>
    </source>
</evidence>
<dbReference type="InterPro" id="IPR007173">
    <property type="entry name" value="ALO_C"/>
</dbReference>
<evidence type="ECO:0000256" key="1">
    <source>
        <dbReference type="ARBA" id="ARBA00023002"/>
    </source>
</evidence>
<proteinExistence type="predicted"/>
<protein>
    <recommendedName>
        <fullName evidence="2">D-arabinono-1,4-lactone oxidase C-terminal domain-containing protein</fullName>
    </recommendedName>
</protein>
<evidence type="ECO:0000313" key="3">
    <source>
        <dbReference type="EMBL" id="GAF79544.1"/>
    </source>
</evidence>
<sequence>MGRSLFILGEHADDGVFVVPEKKKFSVPFDFPGFFINKCSSSLLNTLCFHTIGKCETEDIITFDRFFYPLDEIHNWNRLYGNKGFTQYQLVIPKENGFEGIVEILNRISDSGLGSFLAVLKLLGAENGNYLSFPMEGYTLALDFKIETKLFPMLDTLDKIVLKYGGRIYLAKDVRLTPEMFEQVYPGLKAFRKVRREYGLERKFQSMQSKRLRL</sequence>
<dbReference type="Pfam" id="PF04030">
    <property type="entry name" value="ALO"/>
    <property type="match status" value="1"/>
</dbReference>
<dbReference type="GO" id="GO:0003885">
    <property type="term" value="F:D-arabinono-1,4-lactone oxidase activity"/>
    <property type="evidence" value="ECO:0007669"/>
    <property type="project" value="InterPro"/>
</dbReference>
<organism evidence="3">
    <name type="scientific">marine sediment metagenome</name>
    <dbReference type="NCBI Taxonomy" id="412755"/>
    <lineage>
        <taxon>unclassified sequences</taxon>
        <taxon>metagenomes</taxon>
        <taxon>ecological metagenomes</taxon>
    </lineage>
</organism>